<reference evidence="2 3" key="1">
    <citation type="submission" date="2014-08" db="EMBL/GenBank/DDBJ databases">
        <title>Porphyromonas crevioricanis strain:COT-253_OH1447 Genome sequencing.</title>
        <authorList>
            <person name="Wallis C."/>
            <person name="Deusch O."/>
            <person name="O'Flynn C."/>
            <person name="Davis I."/>
            <person name="Jospin G."/>
            <person name="Darling A.E."/>
            <person name="Coil D.A."/>
            <person name="Alexiev A."/>
            <person name="Horsfall A."/>
            <person name="Kirkwood N."/>
            <person name="Harris S."/>
            <person name="Eisen J.A."/>
        </authorList>
    </citation>
    <scope>NUCLEOTIDE SEQUENCE [LARGE SCALE GENOMIC DNA]</scope>
    <source>
        <strain evidence="3">COT-253 OH1447</strain>
    </source>
</reference>
<accession>A0AB34PGB0</accession>
<evidence type="ECO:0000313" key="2">
    <source>
        <dbReference type="EMBL" id="KGN95382.1"/>
    </source>
</evidence>
<keyword evidence="1" id="KW-1133">Transmembrane helix</keyword>
<evidence type="ECO:0000313" key="3">
    <source>
        <dbReference type="Proteomes" id="UP000030136"/>
    </source>
</evidence>
<organism evidence="2 3">
    <name type="scientific">Porphyromonas crevioricanis</name>
    <dbReference type="NCBI Taxonomy" id="393921"/>
    <lineage>
        <taxon>Bacteria</taxon>
        <taxon>Pseudomonadati</taxon>
        <taxon>Bacteroidota</taxon>
        <taxon>Bacteroidia</taxon>
        <taxon>Bacteroidales</taxon>
        <taxon>Porphyromonadaceae</taxon>
        <taxon>Porphyromonas</taxon>
    </lineage>
</organism>
<gene>
    <name evidence="2" type="ORF">HQ38_03645</name>
</gene>
<proteinExistence type="predicted"/>
<comment type="caution">
    <text evidence="2">The sequence shown here is derived from an EMBL/GenBank/DDBJ whole genome shotgun (WGS) entry which is preliminary data.</text>
</comment>
<dbReference type="Proteomes" id="UP000030136">
    <property type="component" value="Unassembled WGS sequence"/>
</dbReference>
<feature type="transmembrane region" description="Helical" evidence="1">
    <location>
        <begin position="7"/>
        <end position="35"/>
    </location>
</feature>
<feature type="transmembrane region" description="Helical" evidence="1">
    <location>
        <begin position="41"/>
        <end position="67"/>
    </location>
</feature>
<keyword evidence="1" id="KW-0812">Transmembrane</keyword>
<name>A0AB34PGB0_9PORP</name>
<dbReference type="EMBL" id="JQJC01000010">
    <property type="protein sequence ID" value="KGN95382.1"/>
    <property type="molecule type" value="Genomic_DNA"/>
</dbReference>
<evidence type="ECO:0000256" key="1">
    <source>
        <dbReference type="SAM" id="Phobius"/>
    </source>
</evidence>
<dbReference type="AlphaFoldDB" id="A0AB34PGB0"/>
<keyword evidence="1" id="KW-0472">Membrane</keyword>
<protein>
    <submittedName>
        <fullName evidence="2">Uncharacterized protein</fullName>
    </submittedName>
</protein>
<sequence>MKDLRSIVQVFFCFSILHFPFLSSIFHFLSFVFLFSPLPLLSLLSLSFLSSPLLHSLFFFFLLFVVLRAMNAFL</sequence>